<keyword evidence="3" id="KW-1185">Reference proteome</keyword>
<evidence type="ECO:0000256" key="1">
    <source>
        <dbReference type="SAM" id="MobiDB-lite"/>
    </source>
</evidence>
<reference evidence="2 3" key="1">
    <citation type="submission" date="2016-10" db="EMBL/GenBank/DDBJ databases">
        <title>Draft genome sequence of Coniochaeta ligniaria NRRL30616, a lignocellulolytic fungus for bioabatement of inhibitors in plant biomass hydrolysates.</title>
        <authorList>
            <consortium name="DOE Joint Genome Institute"/>
            <person name="Jimenez D.J."/>
            <person name="Hector R.E."/>
            <person name="Riley R."/>
            <person name="Sun H."/>
            <person name="Grigoriev I.V."/>
            <person name="Van Elsas J.D."/>
            <person name="Nichols N.N."/>
        </authorList>
    </citation>
    <scope>NUCLEOTIDE SEQUENCE [LARGE SCALE GENOMIC DNA]</scope>
    <source>
        <strain evidence="2 3">NRRL 30616</strain>
    </source>
</reference>
<dbReference type="InParanoid" id="A0A1J7I4F3"/>
<sequence length="133" mass="14545">MPTINVMRQRPAQRSSPSSHSRGHLCSSSLVQPPTTISASRTCVLSFGPKIRTTAEIRGLLDRWPAGFSSAGTDCKETQAEEESASKKDTTAPVIAHGNEPPRGAKIYRELQQEGEDEELLRKKGDAMPEKKN</sequence>
<accession>A0A1J7I4F3</accession>
<proteinExistence type="predicted"/>
<protein>
    <submittedName>
        <fullName evidence="2">Uncharacterized protein</fullName>
    </submittedName>
</protein>
<feature type="compositionally biased region" description="Basic and acidic residues" evidence="1">
    <location>
        <begin position="120"/>
        <end position="133"/>
    </location>
</feature>
<feature type="region of interest" description="Disordered" evidence="1">
    <location>
        <begin position="1"/>
        <end position="35"/>
    </location>
</feature>
<gene>
    <name evidence="2" type="ORF">CONLIGDRAFT_687727</name>
</gene>
<evidence type="ECO:0000313" key="3">
    <source>
        <dbReference type="Proteomes" id="UP000182658"/>
    </source>
</evidence>
<feature type="compositionally biased region" description="Basic and acidic residues" evidence="1">
    <location>
        <begin position="74"/>
        <end position="90"/>
    </location>
</feature>
<dbReference type="OrthoDB" id="3358750at2759"/>
<feature type="compositionally biased region" description="Low complexity" evidence="1">
    <location>
        <begin position="8"/>
        <end position="30"/>
    </location>
</feature>
<dbReference type="EMBL" id="KV875128">
    <property type="protein sequence ID" value="OIW22251.1"/>
    <property type="molecule type" value="Genomic_DNA"/>
</dbReference>
<dbReference type="Proteomes" id="UP000182658">
    <property type="component" value="Unassembled WGS sequence"/>
</dbReference>
<dbReference type="AlphaFoldDB" id="A0A1J7I4F3"/>
<organism evidence="2 3">
    <name type="scientific">Coniochaeta ligniaria NRRL 30616</name>
    <dbReference type="NCBI Taxonomy" id="1408157"/>
    <lineage>
        <taxon>Eukaryota</taxon>
        <taxon>Fungi</taxon>
        <taxon>Dikarya</taxon>
        <taxon>Ascomycota</taxon>
        <taxon>Pezizomycotina</taxon>
        <taxon>Sordariomycetes</taxon>
        <taxon>Sordariomycetidae</taxon>
        <taxon>Coniochaetales</taxon>
        <taxon>Coniochaetaceae</taxon>
        <taxon>Coniochaeta</taxon>
    </lineage>
</organism>
<name>A0A1J7I4F3_9PEZI</name>
<evidence type="ECO:0000313" key="2">
    <source>
        <dbReference type="EMBL" id="OIW22251.1"/>
    </source>
</evidence>
<feature type="region of interest" description="Disordered" evidence="1">
    <location>
        <begin position="69"/>
        <end position="133"/>
    </location>
</feature>